<dbReference type="GO" id="GO:0016616">
    <property type="term" value="F:oxidoreductase activity, acting on the CH-OH group of donors, NAD or NADP as acceptor"/>
    <property type="evidence" value="ECO:0007669"/>
    <property type="project" value="TreeGrafter"/>
</dbReference>
<dbReference type="STRING" id="1353009.A0A1Y2IPR8"/>
<evidence type="ECO:0000313" key="4">
    <source>
        <dbReference type="EMBL" id="OSD02221.1"/>
    </source>
</evidence>
<evidence type="ECO:0000256" key="2">
    <source>
        <dbReference type="ARBA" id="ARBA00023445"/>
    </source>
</evidence>
<name>A0A1Y2IPR8_TRAC3</name>
<dbReference type="InterPro" id="IPR036291">
    <property type="entry name" value="NAD(P)-bd_dom_sf"/>
</dbReference>
<dbReference type="AlphaFoldDB" id="A0A1Y2IPR8"/>
<evidence type="ECO:0000256" key="1">
    <source>
        <dbReference type="ARBA" id="ARBA00023002"/>
    </source>
</evidence>
<dbReference type="SUPFAM" id="SSF51735">
    <property type="entry name" value="NAD(P)-binding Rossmann-fold domains"/>
    <property type="match status" value="1"/>
</dbReference>
<gene>
    <name evidence="4" type="ORF">PYCCODRAFT_1467886</name>
</gene>
<dbReference type="PANTHER" id="PTHR10366">
    <property type="entry name" value="NAD DEPENDENT EPIMERASE/DEHYDRATASE"/>
    <property type="match status" value="1"/>
</dbReference>
<dbReference type="PANTHER" id="PTHR10366:SF564">
    <property type="entry name" value="STEROL-4-ALPHA-CARBOXYLATE 3-DEHYDROGENASE, DECARBOXYLATING"/>
    <property type="match status" value="1"/>
</dbReference>
<dbReference type="Pfam" id="PF01370">
    <property type="entry name" value="Epimerase"/>
    <property type="match status" value="1"/>
</dbReference>
<protein>
    <submittedName>
        <fullName evidence="4">NAD-P-binding protein</fullName>
    </submittedName>
</protein>
<dbReference type="InterPro" id="IPR050425">
    <property type="entry name" value="NAD(P)_dehydrat-like"/>
</dbReference>
<dbReference type="EMBL" id="KZ084106">
    <property type="protein sequence ID" value="OSD02221.1"/>
    <property type="molecule type" value="Genomic_DNA"/>
</dbReference>
<evidence type="ECO:0000313" key="5">
    <source>
        <dbReference type="Proteomes" id="UP000193067"/>
    </source>
</evidence>
<proteinExistence type="inferred from homology"/>
<accession>A0A1Y2IPR8</accession>
<reference evidence="4 5" key="1">
    <citation type="journal article" date="2015" name="Biotechnol. Biofuels">
        <title>Enhanced degradation of softwood versus hardwood by the white-rot fungus Pycnoporus coccineus.</title>
        <authorList>
            <person name="Couturier M."/>
            <person name="Navarro D."/>
            <person name="Chevret D."/>
            <person name="Henrissat B."/>
            <person name="Piumi F."/>
            <person name="Ruiz-Duenas F.J."/>
            <person name="Martinez A.T."/>
            <person name="Grigoriev I.V."/>
            <person name="Riley R."/>
            <person name="Lipzen A."/>
            <person name="Berrin J.G."/>
            <person name="Master E.R."/>
            <person name="Rosso M.N."/>
        </authorList>
    </citation>
    <scope>NUCLEOTIDE SEQUENCE [LARGE SCALE GENOMIC DNA]</scope>
    <source>
        <strain evidence="4 5">BRFM310</strain>
    </source>
</reference>
<organism evidence="4 5">
    <name type="scientific">Trametes coccinea (strain BRFM310)</name>
    <name type="common">Pycnoporus coccineus</name>
    <dbReference type="NCBI Taxonomy" id="1353009"/>
    <lineage>
        <taxon>Eukaryota</taxon>
        <taxon>Fungi</taxon>
        <taxon>Dikarya</taxon>
        <taxon>Basidiomycota</taxon>
        <taxon>Agaricomycotina</taxon>
        <taxon>Agaricomycetes</taxon>
        <taxon>Polyporales</taxon>
        <taxon>Polyporaceae</taxon>
        <taxon>Trametes</taxon>
    </lineage>
</organism>
<keyword evidence="5" id="KW-1185">Reference proteome</keyword>
<dbReference type="OrthoDB" id="2735536at2759"/>
<dbReference type="InterPro" id="IPR001509">
    <property type="entry name" value="Epimerase_deHydtase"/>
</dbReference>
<dbReference type="Gene3D" id="3.40.50.720">
    <property type="entry name" value="NAD(P)-binding Rossmann-like Domain"/>
    <property type="match status" value="1"/>
</dbReference>
<feature type="domain" description="NAD-dependent epimerase/dehydratase" evidence="3">
    <location>
        <begin position="10"/>
        <end position="271"/>
    </location>
</feature>
<dbReference type="Proteomes" id="UP000193067">
    <property type="component" value="Unassembled WGS sequence"/>
</dbReference>
<sequence>MPTISAPATVLVTGANGYIGLWTVFELLSRGYTVRGTVRSASKVDALESLISRKQPQAKDRFKGYVVEDISADGAFDEALKGADGVIHTASPVSPDSEEPEAYSGPAVKGTVSILESALRSPSVQRAVIVSSMAATASAFVAPARTYTEEDWNEQAVTIVEEQGKNALSMLKYDASKVLAERAAWDFYEKHKLEATYDLTMINPSWVFGPIADDTLPSPTSLPATPSHLFKMLFARPTPKERFPECTNFVHVWDVATMLVRALELPEAGNERIISNAFVSTWAQWLKANQTLNLVPALDKVDLEEAEKPCPPHVYFANDKSKRIFGIEYRGVPETLVDVVDDFRTRGWLKHLEAY</sequence>
<keyword evidence="1" id="KW-0560">Oxidoreductase</keyword>
<comment type="similarity">
    <text evidence="2">Belongs to the NAD(P)-dependent epimerase/dehydratase family. Dihydroflavonol-4-reductase subfamily.</text>
</comment>
<evidence type="ECO:0000259" key="3">
    <source>
        <dbReference type="Pfam" id="PF01370"/>
    </source>
</evidence>